<dbReference type="Proteomes" id="UP000234474">
    <property type="component" value="Unassembled WGS sequence"/>
</dbReference>
<dbReference type="EMBL" id="MSZS01000008">
    <property type="protein sequence ID" value="PKX90064.1"/>
    <property type="molecule type" value="Genomic_DNA"/>
</dbReference>
<dbReference type="GeneID" id="36528909"/>
<dbReference type="AlphaFoldDB" id="A0A2I1BXF5"/>
<organism evidence="2 3">
    <name type="scientific">Aspergillus novofumigatus (strain IBT 16806)</name>
    <dbReference type="NCBI Taxonomy" id="1392255"/>
    <lineage>
        <taxon>Eukaryota</taxon>
        <taxon>Fungi</taxon>
        <taxon>Dikarya</taxon>
        <taxon>Ascomycota</taxon>
        <taxon>Pezizomycotina</taxon>
        <taxon>Eurotiomycetes</taxon>
        <taxon>Eurotiomycetidae</taxon>
        <taxon>Eurotiales</taxon>
        <taxon>Aspergillaceae</taxon>
        <taxon>Aspergillus</taxon>
        <taxon>Aspergillus subgen. Fumigati</taxon>
    </lineage>
</organism>
<protein>
    <recommendedName>
        <fullName evidence="4">Secreted protein</fullName>
    </recommendedName>
</protein>
<evidence type="ECO:0000256" key="1">
    <source>
        <dbReference type="SAM" id="SignalP"/>
    </source>
</evidence>
<feature type="signal peptide" evidence="1">
    <location>
        <begin position="1"/>
        <end position="17"/>
    </location>
</feature>
<reference evidence="3" key="1">
    <citation type="journal article" date="2018" name="Proc. Natl. Acad. Sci. U.S.A.">
        <title>Linking secondary metabolites to gene clusters through genome sequencing of six diverse Aspergillus species.</title>
        <authorList>
            <person name="Kaerboelling I."/>
            <person name="Vesth T.C."/>
            <person name="Frisvad J.C."/>
            <person name="Nybo J.L."/>
            <person name="Theobald S."/>
            <person name="Kuo A."/>
            <person name="Bowyer P."/>
            <person name="Matsuda Y."/>
            <person name="Mondo S."/>
            <person name="Lyhne E.K."/>
            <person name="Kogle M.E."/>
            <person name="Clum A."/>
            <person name="Lipzen A."/>
            <person name="Salamov A."/>
            <person name="Ngan C.Y."/>
            <person name="Daum C."/>
            <person name="Chiniquy J."/>
            <person name="Barry K."/>
            <person name="LaButti K."/>
            <person name="Haridas S."/>
            <person name="Simmons B.A."/>
            <person name="Magnuson J.K."/>
            <person name="Mortensen U.H."/>
            <person name="Larsen T.O."/>
            <person name="Grigoriev I.V."/>
            <person name="Baker S.E."/>
            <person name="Andersen M.R."/>
        </authorList>
    </citation>
    <scope>NUCLEOTIDE SEQUENCE [LARGE SCALE GENOMIC DNA]</scope>
    <source>
        <strain evidence="3">IBT 16806</strain>
    </source>
</reference>
<evidence type="ECO:0008006" key="4">
    <source>
        <dbReference type="Google" id="ProtNLM"/>
    </source>
</evidence>
<name>A0A2I1BXF5_ASPN1</name>
<evidence type="ECO:0000313" key="2">
    <source>
        <dbReference type="EMBL" id="PKX90064.1"/>
    </source>
</evidence>
<feature type="chain" id="PRO_5014130828" description="Secreted protein" evidence="1">
    <location>
        <begin position="18"/>
        <end position="94"/>
    </location>
</feature>
<sequence>MVQLFLVILWLATVSNTIVTRITRRVSMYFVICCRRLGGKVIGVSDLHAPFQTKALIHRFNLKSNFPNLVELLDKPASLVRHSPRILSRLSYIN</sequence>
<accession>A0A2I1BXF5</accession>
<dbReference type="VEuPathDB" id="FungiDB:P174DRAFT_288998"/>
<keyword evidence="3" id="KW-1185">Reference proteome</keyword>
<proteinExistence type="predicted"/>
<keyword evidence="1" id="KW-0732">Signal</keyword>
<gene>
    <name evidence="2" type="ORF">P174DRAFT_288998</name>
</gene>
<dbReference type="RefSeq" id="XP_024678659.1">
    <property type="nucleotide sequence ID" value="XM_024821583.1"/>
</dbReference>
<comment type="caution">
    <text evidence="2">The sequence shown here is derived from an EMBL/GenBank/DDBJ whole genome shotgun (WGS) entry which is preliminary data.</text>
</comment>
<evidence type="ECO:0000313" key="3">
    <source>
        <dbReference type="Proteomes" id="UP000234474"/>
    </source>
</evidence>